<dbReference type="Gene3D" id="3.40.50.720">
    <property type="entry name" value="NAD(P)-binding Rossmann-like Domain"/>
    <property type="match status" value="1"/>
</dbReference>
<dbReference type="InterPro" id="IPR036188">
    <property type="entry name" value="FAD/NAD-bd_sf"/>
</dbReference>
<evidence type="ECO:0000256" key="4">
    <source>
        <dbReference type="ARBA" id="ARBA00022723"/>
    </source>
</evidence>
<dbReference type="InterPro" id="IPR017900">
    <property type="entry name" value="4Fe4S_Fe_S_CS"/>
</dbReference>
<evidence type="ECO:0000256" key="3">
    <source>
        <dbReference type="ARBA" id="ARBA00022485"/>
    </source>
</evidence>
<dbReference type="Gene3D" id="3.50.50.60">
    <property type="entry name" value="FAD/NAD(P)-binding domain"/>
    <property type="match status" value="1"/>
</dbReference>
<evidence type="ECO:0000256" key="5">
    <source>
        <dbReference type="ARBA" id="ARBA00022827"/>
    </source>
</evidence>
<feature type="domain" description="4Fe-4S ferredoxin-type" evidence="9">
    <location>
        <begin position="626"/>
        <end position="655"/>
    </location>
</feature>
<evidence type="ECO:0000256" key="1">
    <source>
        <dbReference type="ARBA" id="ARBA00001974"/>
    </source>
</evidence>
<feature type="domain" description="4Fe-4S ferredoxin-type" evidence="9">
    <location>
        <begin position="235"/>
        <end position="265"/>
    </location>
</feature>
<dbReference type="GO" id="GO:0051539">
    <property type="term" value="F:4 iron, 4 sulfur cluster binding"/>
    <property type="evidence" value="ECO:0007669"/>
    <property type="project" value="UniProtKB-KW"/>
</dbReference>
<comment type="cofactor">
    <cofactor evidence="1">
        <name>FAD</name>
        <dbReference type="ChEBI" id="CHEBI:57692"/>
    </cofactor>
</comment>
<keyword evidence="6" id="KW-0560">Oxidoreductase</keyword>
<dbReference type="PROSITE" id="PS00198">
    <property type="entry name" value="4FE4S_FER_1"/>
    <property type="match status" value="2"/>
</dbReference>
<dbReference type="RefSeq" id="WP_123926365.1">
    <property type="nucleotide sequence ID" value="NZ_RKRE01000001.1"/>
</dbReference>
<keyword evidence="7" id="KW-0408">Iron</keyword>
<keyword evidence="5" id="KW-0274">FAD</keyword>
<dbReference type="Gene3D" id="3.30.70.20">
    <property type="match status" value="3"/>
</dbReference>
<evidence type="ECO:0000256" key="6">
    <source>
        <dbReference type="ARBA" id="ARBA00023002"/>
    </source>
</evidence>
<dbReference type="InterPro" id="IPR039650">
    <property type="entry name" value="HdrA-like"/>
</dbReference>
<evidence type="ECO:0000256" key="7">
    <source>
        <dbReference type="ARBA" id="ARBA00023004"/>
    </source>
</evidence>
<evidence type="ECO:0000313" key="10">
    <source>
        <dbReference type="EMBL" id="RPF49255.1"/>
    </source>
</evidence>
<keyword evidence="5" id="KW-0285">Flavoprotein</keyword>
<sequence length="676" mass="72894">MSKIGVYICHCGENIAGAVDIAEVKKYAGGLPGVALVRDYLFMCSDPGQDLIKQDIKDGLVDRVVVAACTPRTHEPIFRKAVEDAGLNRYLFEMANIRDQDSWAHWHDKQGATEKAKKLIASAVAKAALLEPLTDRYVDVTKAALVVGGGVAGMFAALDLANMGYKVYLVEKKPSIGGNMAKLDKTFPTNDCSACILTPVMVQVGTHPNITLLTYSEVEAVDGSIGNFRVKVRRRQTYIEWDKCTGCGACVEACPAKVPDEFNEGMSNRKAIYIEFPQAVPKKAVVDIAHCLNCAKRTFGTQPRIHSKTGEPILAPCEKACPTGACDRSLSYNPDGEIIELNVGTIIVATGYKVMDKAPFKEYSPQSPNVLTAMQLERLLSATGPTEGEFKRPSDGKKPKTVAFISCVGSRDKNHHPYCSKVCCMYMLKEARLIKEKYPETNVYIFFIDVRTGGKDFEEYYTYCRDLGIKIVRGRVGAVDELAGDRLRVRAYDVDMAAPVELEADLVVLATAIEPSPGLEELGRRLGITCGSEGFLKEVHTKLYPVETPVKGIYIAGCAQGPKDIPESVSQARAAAAAAAVPLTAGKVLVEPLISEIDAEKCSGCGLCVPLCPYSAIGMVQHGDKLRAKIDPALCAGCGVCAAACPSRAITLHGFTTAQIEAQIEALTFSGGDLNV</sequence>
<proteinExistence type="inferred from homology"/>
<accession>A0A3N5BTR5</accession>
<dbReference type="Pfam" id="PF12838">
    <property type="entry name" value="Fer4_7"/>
    <property type="match status" value="2"/>
</dbReference>
<keyword evidence="3" id="KW-0004">4Fe-4S</keyword>
<dbReference type="SUPFAM" id="SSF54862">
    <property type="entry name" value="4Fe-4S ferredoxins"/>
    <property type="match status" value="1"/>
</dbReference>
<evidence type="ECO:0000259" key="9">
    <source>
        <dbReference type="PROSITE" id="PS51379"/>
    </source>
</evidence>
<keyword evidence="4" id="KW-0479">Metal-binding</keyword>
<dbReference type="EMBL" id="RKRE01000001">
    <property type="protein sequence ID" value="RPF49255.1"/>
    <property type="molecule type" value="Genomic_DNA"/>
</dbReference>
<evidence type="ECO:0000256" key="8">
    <source>
        <dbReference type="ARBA" id="ARBA00023014"/>
    </source>
</evidence>
<organism evidence="10 11">
    <name type="scientific">Thermodesulfitimonas autotrophica</name>
    <dbReference type="NCBI Taxonomy" id="1894989"/>
    <lineage>
        <taxon>Bacteria</taxon>
        <taxon>Bacillati</taxon>
        <taxon>Bacillota</taxon>
        <taxon>Clostridia</taxon>
        <taxon>Thermoanaerobacterales</taxon>
        <taxon>Thermoanaerobacteraceae</taxon>
        <taxon>Thermodesulfitimonas</taxon>
    </lineage>
</organism>
<dbReference type="AlphaFoldDB" id="A0A3N5BTR5"/>
<dbReference type="GO" id="GO:0046872">
    <property type="term" value="F:metal ion binding"/>
    <property type="evidence" value="ECO:0007669"/>
    <property type="project" value="UniProtKB-KW"/>
</dbReference>
<dbReference type="PANTHER" id="PTHR43498:SF1">
    <property type="entry name" value="COB--COM HETERODISULFIDE REDUCTASE IRON-SULFUR SUBUNIT A"/>
    <property type="match status" value="1"/>
</dbReference>
<gene>
    <name evidence="10" type="ORF">EDD75_0059</name>
</gene>
<dbReference type="SUPFAM" id="SSF51905">
    <property type="entry name" value="FAD/NAD(P)-binding domain"/>
    <property type="match status" value="1"/>
</dbReference>
<dbReference type="GO" id="GO:0016491">
    <property type="term" value="F:oxidoreductase activity"/>
    <property type="evidence" value="ECO:0007669"/>
    <property type="project" value="UniProtKB-KW"/>
</dbReference>
<dbReference type="Pfam" id="PF12831">
    <property type="entry name" value="FAD_oxidored"/>
    <property type="match status" value="1"/>
</dbReference>
<comment type="caution">
    <text evidence="10">The sequence shown here is derived from an EMBL/GenBank/DDBJ whole genome shotgun (WGS) entry which is preliminary data.</text>
</comment>
<evidence type="ECO:0000256" key="2">
    <source>
        <dbReference type="ARBA" id="ARBA00006561"/>
    </source>
</evidence>
<dbReference type="PANTHER" id="PTHR43498">
    <property type="entry name" value="FERREDOXIN:COB-COM HETERODISULFIDE REDUCTASE SUBUNIT A"/>
    <property type="match status" value="1"/>
</dbReference>
<feature type="domain" description="4Fe-4S ferredoxin-type" evidence="9">
    <location>
        <begin position="593"/>
        <end position="622"/>
    </location>
</feature>
<dbReference type="PROSITE" id="PS51379">
    <property type="entry name" value="4FE4S_FER_2"/>
    <property type="match status" value="3"/>
</dbReference>
<name>A0A3N5BTR5_9THEO</name>
<keyword evidence="11" id="KW-1185">Reference proteome</keyword>
<dbReference type="Proteomes" id="UP000282654">
    <property type="component" value="Unassembled WGS sequence"/>
</dbReference>
<evidence type="ECO:0000313" key="11">
    <source>
        <dbReference type="Proteomes" id="UP000282654"/>
    </source>
</evidence>
<reference evidence="10 11" key="1">
    <citation type="submission" date="2018-11" db="EMBL/GenBank/DDBJ databases">
        <title>Genomic Encyclopedia of Type Strains, Phase IV (KMG-IV): sequencing the most valuable type-strain genomes for metagenomic binning, comparative biology and taxonomic classification.</title>
        <authorList>
            <person name="Goeker M."/>
        </authorList>
    </citation>
    <scope>NUCLEOTIDE SEQUENCE [LARGE SCALE GENOMIC DNA]</scope>
    <source>
        <strain evidence="10 11">DSM 102936</strain>
    </source>
</reference>
<keyword evidence="8" id="KW-0411">Iron-sulfur</keyword>
<comment type="similarity">
    <text evidence="2">Belongs to the HdrA family.</text>
</comment>
<dbReference type="InterPro" id="IPR017896">
    <property type="entry name" value="4Fe4S_Fe-S-bd"/>
</dbReference>
<protein>
    <submittedName>
        <fullName evidence="10">Heterodisulfide reductase subunit A</fullName>
    </submittedName>
</protein>
<dbReference type="OrthoDB" id="9795268at2"/>